<dbReference type="SUPFAM" id="SSF47226">
    <property type="entry name" value="Histidine-containing phosphotransfer domain, HPT domain"/>
    <property type="match status" value="1"/>
</dbReference>
<dbReference type="CDD" id="cd00130">
    <property type="entry name" value="PAS"/>
    <property type="match status" value="2"/>
</dbReference>
<evidence type="ECO:0000256" key="10">
    <source>
        <dbReference type="ARBA" id="ARBA00022989"/>
    </source>
</evidence>
<dbReference type="Gene3D" id="3.40.50.2300">
    <property type="match status" value="1"/>
</dbReference>
<evidence type="ECO:0000259" key="23">
    <source>
        <dbReference type="PROSITE" id="PS50894"/>
    </source>
</evidence>
<evidence type="ECO:0000256" key="8">
    <source>
        <dbReference type="ARBA" id="ARBA00022777"/>
    </source>
</evidence>
<dbReference type="GO" id="GO:0000155">
    <property type="term" value="F:phosphorelay sensor kinase activity"/>
    <property type="evidence" value="ECO:0007669"/>
    <property type="project" value="InterPro"/>
</dbReference>
<feature type="domain" description="PAS" evidence="20">
    <location>
        <begin position="527"/>
        <end position="585"/>
    </location>
</feature>
<dbReference type="GO" id="GO:0006355">
    <property type="term" value="P:regulation of DNA-templated transcription"/>
    <property type="evidence" value="ECO:0007669"/>
    <property type="project" value="InterPro"/>
</dbReference>
<feature type="domain" description="Response regulatory" evidence="19">
    <location>
        <begin position="1393"/>
        <end position="1509"/>
    </location>
</feature>
<dbReference type="PROSITE" id="PS50113">
    <property type="entry name" value="PAC"/>
    <property type="match status" value="1"/>
</dbReference>
<dbReference type="SUPFAM" id="SSF47384">
    <property type="entry name" value="Homodimeric domain of signal transducing histidine kinase"/>
    <property type="match status" value="1"/>
</dbReference>
<dbReference type="PROSITE" id="PS50112">
    <property type="entry name" value="PAS"/>
    <property type="match status" value="2"/>
</dbReference>
<dbReference type="SMART" id="SM00073">
    <property type="entry name" value="HPT"/>
    <property type="match status" value="1"/>
</dbReference>
<dbReference type="CDD" id="cd17546">
    <property type="entry name" value="REC_hyHK_CKI1_RcsC-like"/>
    <property type="match status" value="1"/>
</dbReference>
<dbReference type="Pfam" id="PF00989">
    <property type="entry name" value="PAS"/>
    <property type="match status" value="1"/>
</dbReference>
<dbReference type="SUPFAM" id="SSF55785">
    <property type="entry name" value="PYP-like sensor domain (PAS domain)"/>
    <property type="match status" value="3"/>
</dbReference>
<dbReference type="InterPro" id="IPR008207">
    <property type="entry name" value="Sig_transdc_His_kin_Hpt_dom"/>
</dbReference>
<dbReference type="InterPro" id="IPR029016">
    <property type="entry name" value="GAF-like_dom_sf"/>
</dbReference>
<keyword evidence="5" id="KW-0808">Transferase</keyword>
<dbReference type="PANTHER" id="PTHR45339:SF5">
    <property type="entry name" value="HISTIDINE KINASE"/>
    <property type="match status" value="1"/>
</dbReference>
<dbReference type="SMART" id="SM00448">
    <property type="entry name" value="REC"/>
    <property type="match status" value="1"/>
</dbReference>
<dbReference type="FunFam" id="1.10.287.130:FF:000038">
    <property type="entry name" value="Sensory transduction histidine kinase"/>
    <property type="match status" value="1"/>
</dbReference>
<comment type="subcellular location">
    <subcellularLocation>
        <location evidence="2">Membrane</location>
    </subcellularLocation>
</comment>
<dbReference type="Gene3D" id="3.30.450.20">
    <property type="entry name" value="PAS domain"/>
    <property type="match status" value="3"/>
</dbReference>
<dbReference type="SMART" id="SM00086">
    <property type="entry name" value="PAC"/>
    <property type="match status" value="3"/>
</dbReference>
<evidence type="ECO:0000256" key="5">
    <source>
        <dbReference type="ARBA" id="ARBA00022679"/>
    </source>
</evidence>
<keyword evidence="12 17" id="KW-0472">Membrane</keyword>
<dbReference type="SUPFAM" id="SSF55874">
    <property type="entry name" value="ATPase domain of HSP90 chaperone/DNA topoisomerase II/histidine kinase"/>
    <property type="match status" value="1"/>
</dbReference>
<dbReference type="Gene3D" id="1.10.287.130">
    <property type="match status" value="1"/>
</dbReference>
<keyword evidence="13" id="KW-0131">Cell cycle</keyword>
<dbReference type="InterPro" id="IPR003661">
    <property type="entry name" value="HisK_dim/P_dom"/>
</dbReference>
<dbReference type="GO" id="GO:0005886">
    <property type="term" value="C:plasma membrane"/>
    <property type="evidence" value="ECO:0007669"/>
    <property type="project" value="UniProtKB-SubCell"/>
</dbReference>
<dbReference type="CDD" id="cd00088">
    <property type="entry name" value="HPT"/>
    <property type="match status" value="1"/>
</dbReference>
<evidence type="ECO:0000256" key="6">
    <source>
        <dbReference type="ARBA" id="ARBA00022692"/>
    </source>
</evidence>
<dbReference type="PROSITE" id="PS50110">
    <property type="entry name" value="RESPONSE_REGULATORY"/>
    <property type="match status" value="1"/>
</dbReference>
<dbReference type="Pfam" id="PF01627">
    <property type="entry name" value="Hpt"/>
    <property type="match status" value="1"/>
</dbReference>
<keyword evidence="8" id="KW-0418">Kinase</keyword>
<dbReference type="FunFam" id="3.30.565.10:FF:000010">
    <property type="entry name" value="Sensor histidine kinase RcsC"/>
    <property type="match status" value="1"/>
</dbReference>
<accession>A0A6P1DRD8</accession>
<dbReference type="InterPro" id="IPR036641">
    <property type="entry name" value="HPT_dom_sf"/>
</dbReference>
<dbReference type="InterPro" id="IPR035965">
    <property type="entry name" value="PAS-like_dom_sf"/>
</dbReference>
<dbReference type="NCBIfam" id="TIGR00229">
    <property type="entry name" value="sensory_box"/>
    <property type="match status" value="2"/>
</dbReference>
<feature type="domain" description="PAS" evidence="20">
    <location>
        <begin position="812"/>
        <end position="856"/>
    </location>
</feature>
<dbReference type="EMBL" id="JAAIJR010000010">
    <property type="protein sequence ID" value="NEX19481.1"/>
    <property type="molecule type" value="Genomic_DNA"/>
</dbReference>
<evidence type="ECO:0000256" key="3">
    <source>
        <dbReference type="ARBA" id="ARBA00012438"/>
    </source>
</evidence>
<dbReference type="InterPro" id="IPR000014">
    <property type="entry name" value="PAS"/>
</dbReference>
<feature type="coiled-coil region" evidence="16">
    <location>
        <begin position="917"/>
        <end position="951"/>
    </location>
</feature>
<dbReference type="Pfam" id="PF08448">
    <property type="entry name" value="PAS_4"/>
    <property type="match status" value="1"/>
</dbReference>
<protein>
    <recommendedName>
        <fullName evidence="3">histidine kinase</fullName>
        <ecNumber evidence="3">2.7.13.3</ecNumber>
    </recommendedName>
</protein>
<comment type="catalytic activity">
    <reaction evidence="1">
        <text>ATP + protein L-histidine = ADP + protein N-phospho-L-histidine.</text>
        <dbReference type="EC" id="2.7.13.3"/>
    </reaction>
</comment>
<dbReference type="InterPro" id="IPR001789">
    <property type="entry name" value="Sig_transdc_resp-reg_receiver"/>
</dbReference>
<dbReference type="EC" id="2.7.13.3" evidence="3"/>
<dbReference type="PROSITE" id="PS50109">
    <property type="entry name" value="HIS_KIN"/>
    <property type="match status" value="1"/>
</dbReference>
<dbReference type="RefSeq" id="WP_164652383.1">
    <property type="nucleotide sequence ID" value="NZ_JAAIJR010000010.1"/>
</dbReference>
<dbReference type="Pfam" id="PF03924">
    <property type="entry name" value="CHASE"/>
    <property type="match status" value="1"/>
</dbReference>
<dbReference type="SUPFAM" id="SSF52172">
    <property type="entry name" value="CheY-like"/>
    <property type="match status" value="1"/>
</dbReference>
<dbReference type="Gene3D" id="3.30.450.40">
    <property type="match status" value="1"/>
</dbReference>
<keyword evidence="25" id="KW-1185">Reference proteome</keyword>
<evidence type="ECO:0000259" key="22">
    <source>
        <dbReference type="PROSITE" id="PS50839"/>
    </source>
</evidence>
<evidence type="ECO:0000256" key="14">
    <source>
        <dbReference type="PROSITE-ProRule" id="PRU00110"/>
    </source>
</evidence>
<organism evidence="24 25">
    <name type="scientific">Thiorhodococcus mannitoliphagus</name>
    <dbReference type="NCBI Taxonomy" id="329406"/>
    <lineage>
        <taxon>Bacteria</taxon>
        <taxon>Pseudomonadati</taxon>
        <taxon>Pseudomonadota</taxon>
        <taxon>Gammaproteobacteria</taxon>
        <taxon>Chromatiales</taxon>
        <taxon>Chromatiaceae</taxon>
        <taxon>Thiorhodococcus</taxon>
    </lineage>
</organism>
<dbReference type="InterPro" id="IPR003594">
    <property type="entry name" value="HATPase_dom"/>
</dbReference>
<feature type="domain" description="Histidine kinase" evidence="18">
    <location>
        <begin position="1145"/>
        <end position="1365"/>
    </location>
</feature>
<dbReference type="InterPro" id="IPR001610">
    <property type="entry name" value="PAC"/>
</dbReference>
<dbReference type="PROSITE" id="PS50894">
    <property type="entry name" value="HPT"/>
    <property type="match status" value="1"/>
</dbReference>
<dbReference type="Gene3D" id="1.20.120.160">
    <property type="entry name" value="HPT domain"/>
    <property type="match status" value="1"/>
</dbReference>
<keyword evidence="6 17" id="KW-0812">Transmembrane</keyword>
<dbReference type="Gene3D" id="3.30.565.10">
    <property type="entry name" value="Histidine kinase-like ATPase, C-terminal domain"/>
    <property type="match status" value="1"/>
</dbReference>
<dbReference type="InterPro" id="IPR000700">
    <property type="entry name" value="PAS-assoc_C"/>
</dbReference>
<dbReference type="InterPro" id="IPR003018">
    <property type="entry name" value="GAF"/>
</dbReference>
<dbReference type="PRINTS" id="PR00344">
    <property type="entry name" value="BCTRLSENSOR"/>
</dbReference>
<comment type="caution">
    <text evidence="24">The sequence shown here is derived from an EMBL/GenBank/DDBJ whole genome shotgun (WGS) entry which is preliminary data.</text>
</comment>
<dbReference type="InterPro" id="IPR006189">
    <property type="entry name" value="CHASE_dom"/>
</dbReference>
<dbReference type="InterPro" id="IPR036097">
    <property type="entry name" value="HisK_dim/P_sf"/>
</dbReference>
<name>A0A6P1DRD8_9GAMM</name>
<evidence type="ECO:0000256" key="13">
    <source>
        <dbReference type="ARBA" id="ARBA00023306"/>
    </source>
</evidence>
<dbReference type="InterPro" id="IPR011006">
    <property type="entry name" value="CheY-like_superfamily"/>
</dbReference>
<keyword evidence="16" id="KW-0175">Coiled coil</keyword>
<evidence type="ECO:0000313" key="25">
    <source>
        <dbReference type="Proteomes" id="UP000471640"/>
    </source>
</evidence>
<dbReference type="SUPFAM" id="SSF55781">
    <property type="entry name" value="GAF domain-like"/>
    <property type="match status" value="1"/>
</dbReference>
<dbReference type="CDD" id="cd00082">
    <property type="entry name" value="HisKA"/>
    <property type="match status" value="1"/>
</dbReference>
<dbReference type="InterPro" id="IPR013656">
    <property type="entry name" value="PAS_4"/>
</dbReference>
<dbReference type="SMART" id="SM01079">
    <property type="entry name" value="CHASE"/>
    <property type="match status" value="1"/>
</dbReference>
<dbReference type="SMART" id="SM00387">
    <property type="entry name" value="HATPase_c"/>
    <property type="match status" value="1"/>
</dbReference>
<evidence type="ECO:0000259" key="20">
    <source>
        <dbReference type="PROSITE" id="PS50112"/>
    </source>
</evidence>
<keyword evidence="7" id="KW-0547">Nucleotide-binding</keyword>
<evidence type="ECO:0000259" key="18">
    <source>
        <dbReference type="PROSITE" id="PS50109"/>
    </source>
</evidence>
<keyword evidence="11" id="KW-0902">Two-component regulatory system</keyword>
<feature type="domain" description="CHASE" evidence="22">
    <location>
        <begin position="139"/>
        <end position="300"/>
    </location>
</feature>
<evidence type="ECO:0000256" key="12">
    <source>
        <dbReference type="ARBA" id="ARBA00023136"/>
    </source>
</evidence>
<evidence type="ECO:0000256" key="2">
    <source>
        <dbReference type="ARBA" id="ARBA00004370"/>
    </source>
</evidence>
<evidence type="ECO:0000256" key="9">
    <source>
        <dbReference type="ARBA" id="ARBA00022840"/>
    </source>
</evidence>
<dbReference type="InterPro" id="IPR036890">
    <property type="entry name" value="HATPase_C_sf"/>
</dbReference>
<feature type="domain" description="HPt" evidence="23">
    <location>
        <begin position="1563"/>
        <end position="1659"/>
    </location>
</feature>
<dbReference type="CDD" id="cd16922">
    <property type="entry name" value="HATPase_EvgS-ArcB-TorS-like"/>
    <property type="match status" value="1"/>
</dbReference>
<proteinExistence type="predicted"/>
<dbReference type="SMART" id="SM00091">
    <property type="entry name" value="PAS"/>
    <property type="match status" value="2"/>
</dbReference>
<feature type="domain" description="PAC" evidence="21">
    <location>
        <begin position="883"/>
        <end position="933"/>
    </location>
</feature>
<sequence length="1743" mass="192693">MASMNARPSPWLSWIALGMGLLLTLLATLHVRSDEEAERDRALLLIGHDLVHELHQRLHAHALFLRAAAAFFAASSEVTQQEWQTFIAQSKAHKDFLAIQEAGFALRIQPDQLDAHQQAFRAEGFPDYRVWPPGRRTLYSAIVDQAPVSASSQGRFGYDLLTNPRCRVAMEQARDQDIVALASNVLLDRETKTDAPAANLLMFVPVYRVGPPIADVAERQSALRGWIYSTYRMPDFMRGILNDWDRPAPLQVQFTVYEGAQIGAESLLYAYPSGVDGLEETSDQAIELPVDFNGQRWTLQVAPMANAPSTIMAFPVLLVAISGSLISLLLTGLLRALGRSSERAIRLRQELSARLRAEDEVQQMNAVLEQRIAERTQALESEITERRRIEDEIRELNTRLERKVDERTAELQAVIDNVPFEFWARDLDGYCFMENAVLVRHWGSLLGKRPQDHAISEEVLRLWLDTNARVMAEEVVDEEVSYVREGETRFFRNIVAPIRQGERVLGIFGLNIDITESRRIEQARDLALAKYRVLFEHFPLGITVSDAQGQILETNPAAERLLGLPRESHLSHTLDDAVWQVLRRDGTPMPSEEFPSVRALREGGGPHSGEIGFVRADTEVTWLEVIAAALPPPSGGVVVTYGDISARVDRERARETVNAVMQLASTCNTLDGFHQALPPLLATRLAFPIAAIARLDPDHDDMTFLSSVGLPEVVLSRLAPVVASEIESADIGVQSSGKQNGKPQPRSIPAPLSALGVVTCISVPLQLGLDTAGILLLADTRHRSEMSRVKEALMTVAESVERLWTQQALRDEAQRRRILFEQSRDGIAVFRPDASMVEANPAFAAMLGYALDELMGLHVWDWDVGIPRARMEEDFRRTDVAHRIVETRHRRKDGTEYDVEVSVNCVEAMGQRYLFCLHQDITARKRAEAELERHQQDLEQLVGERTRELERANAVLSRTDERFRAMFEISQSANTLDEHDLLRQGIDAAVRLTASEVGSLYFLDDEQETIRLMTWSSGTPARCGADPQPQAPISEAGAWADAVRLARPVIHNDCQRLNGRRGQPQGQIEFVRHLGVPVIDNGQVRALLGVGNKSRDYDESDVRELQAIGNDLWRIYGRRRAEIQLAAAKEEAEAASQAKSRFLANMSHEIRTPMNAIIGLTHLLQQSPLTEAQQERLGKIDASAHHLLGVINDILDLSKIEAGRMQVEARDFALPEILEHTRFLIAESAAAKGLRVDVEERGLPRWLRGDLMRLRQCLLNLAANAVKFTERGRIVLRAFLEHEDDGQLLVRFEVEDSGIGIEPSMLARLFEAFEQADESVSRKYGGTGLGLAITGRLACLMGGDAGALSEPGKGSCFWFTARLRPGAAVHPESRATPSREVAAEIASSYSGARILLVEDNPINQEVAVEILKAVNLSTETAGDGREALERVGSKRYDLVLMDVQMPVLDGLEATRAIRALPGREQLPILALTANAFDEDRRACLQAGMNDFIPKPVEPQALYAALLHWLPRTSGTSLESLAEMRDAVSETATAPPDSAASELDRLAGLSDLNLSRGLAALNGNADKYLALLRRFISSYREQPAAISAHLQAGEQESVRRLAHSLKGVAGNLGITAMEQAATRLDEILRQAEVPDPALVTPLIEEMEQMLEVLSAALQPTQARPLTEPVEAPSDPSTAAAILSELTTLVAEADTAAQQLCETNAPLLRGILGEGFGTLMERLEAFDFEAALAVLQLERPPSEGP</sequence>
<gene>
    <name evidence="24" type="ORF">G3480_03985</name>
</gene>
<reference evidence="24 25" key="2">
    <citation type="submission" date="2020-02" db="EMBL/GenBank/DDBJ databases">
        <title>Genome sequences of Thiorhodococcus mannitoliphagus and Thiorhodococcus minor, purple sulfur photosynthetic bacteria in the gammaproteobacterial family, Chromatiaceae.</title>
        <authorList>
            <person name="Aviles F.A."/>
            <person name="Meyer T.E."/>
            <person name="Kyndt J.A."/>
        </authorList>
    </citation>
    <scope>NUCLEOTIDE SEQUENCE [LARGE SCALE GENOMIC DNA]</scope>
    <source>
        <strain evidence="24 25">DSM 18266</strain>
    </source>
</reference>
<evidence type="ECO:0000313" key="24">
    <source>
        <dbReference type="EMBL" id="NEX19481.1"/>
    </source>
</evidence>
<dbReference type="InterPro" id="IPR004358">
    <property type="entry name" value="Sig_transdc_His_kin-like_C"/>
</dbReference>
<feature type="modified residue" description="Phosphohistidine" evidence="14">
    <location>
        <position position="1602"/>
    </location>
</feature>
<dbReference type="Pfam" id="PF02518">
    <property type="entry name" value="HATPase_c"/>
    <property type="match status" value="1"/>
</dbReference>
<evidence type="ECO:0000256" key="7">
    <source>
        <dbReference type="ARBA" id="ARBA00022741"/>
    </source>
</evidence>
<evidence type="ECO:0000259" key="19">
    <source>
        <dbReference type="PROSITE" id="PS50110"/>
    </source>
</evidence>
<dbReference type="Proteomes" id="UP000471640">
    <property type="component" value="Unassembled WGS sequence"/>
</dbReference>
<feature type="modified residue" description="4-aspartylphosphate" evidence="15">
    <location>
        <position position="1442"/>
    </location>
</feature>
<dbReference type="GO" id="GO:0005524">
    <property type="term" value="F:ATP binding"/>
    <property type="evidence" value="ECO:0007669"/>
    <property type="project" value="UniProtKB-KW"/>
</dbReference>
<evidence type="ECO:0000256" key="16">
    <source>
        <dbReference type="SAM" id="Coils"/>
    </source>
</evidence>
<feature type="transmembrane region" description="Helical" evidence="17">
    <location>
        <begin position="312"/>
        <end position="338"/>
    </location>
</feature>
<evidence type="ECO:0000256" key="15">
    <source>
        <dbReference type="PROSITE-ProRule" id="PRU00169"/>
    </source>
</evidence>
<evidence type="ECO:0000256" key="17">
    <source>
        <dbReference type="SAM" id="Phobius"/>
    </source>
</evidence>
<dbReference type="Gene3D" id="3.30.450.350">
    <property type="entry name" value="CHASE domain"/>
    <property type="match status" value="1"/>
</dbReference>
<dbReference type="Pfam" id="PF13185">
    <property type="entry name" value="GAF_2"/>
    <property type="match status" value="1"/>
</dbReference>
<dbReference type="PANTHER" id="PTHR45339">
    <property type="entry name" value="HYBRID SIGNAL TRANSDUCTION HISTIDINE KINASE J"/>
    <property type="match status" value="1"/>
</dbReference>
<dbReference type="InterPro" id="IPR013767">
    <property type="entry name" value="PAS_fold"/>
</dbReference>
<dbReference type="Pfam" id="PF00512">
    <property type="entry name" value="HisKA"/>
    <property type="match status" value="1"/>
</dbReference>
<dbReference type="Pfam" id="PF00072">
    <property type="entry name" value="Response_reg"/>
    <property type="match status" value="1"/>
</dbReference>
<keyword evidence="4 15" id="KW-0597">Phosphoprotein</keyword>
<evidence type="ECO:0000256" key="4">
    <source>
        <dbReference type="ARBA" id="ARBA00022553"/>
    </source>
</evidence>
<keyword evidence="9" id="KW-0067">ATP-binding</keyword>
<dbReference type="InterPro" id="IPR005467">
    <property type="entry name" value="His_kinase_dom"/>
</dbReference>
<dbReference type="SMART" id="SM00388">
    <property type="entry name" value="HisKA"/>
    <property type="match status" value="1"/>
</dbReference>
<keyword evidence="10 17" id="KW-1133">Transmembrane helix</keyword>
<feature type="coiled-coil region" evidence="16">
    <location>
        <begin position="1118"/>
        <end position="1145"/>
    </location>
</feature>
<feature type="coiled-coil region" evidence="16">
    <location>
        <begin position="379"/>
        <end position="417"/>
    </location>
</feature>
<dbReference type="SMART" id="SM00065">
    <property type="entry name" value="GAF"/>
    <property type="match status" value="1"/>
</dbReference>
<reference evidence="25" key="1">
    <citation type="journal article" date="2020" name="Microbiol. Resour. Announc.">
        <title>Draft Genome Sequences of Thiorhodococcus mannitoliphagus and Thiorhodococcus minor, Purple Sulfur Photosynthetic Bacteria in the Gammaproteobacterial Family Chromatiaceae.</title>
        <authorList>
            <person name="Aviles F.A."/>
            <person name="Meyer T.E."/>
            <person name="Kyndt J.A."/>
        </authorList>
    </citation>
    <scope>NUCLEOTIDE SEQUENCE [LARGE SCALE GENOMIC DNA]</scope>
    <source>
        <strain evidence="25">DSM 18266</strain>
    </source>
</reference>
<dbReference type="InterPro" id="IPR042240">
    <property type="entry name" value="CHASE_sf"/>
</dbReference>
<dbReference type="PROSITE" id="PS50839">
    <property type="entry name" value="CHASE"/>
    <property type="match status" value="1"/>
</dbReference>
<evidence type="ECO:0000256" key="1">
    <source>
        <dbReference type="ARBA" id="ARBA00000085"/>
    </source>
</evidence>
<evidence type="ECO:0000256" key="11">
    <source>
        <dbReference type="ARBA" id="ARBA00023012"/>
    </source>
</evidence>
<evidence type="ECO:0000259" key="21">
    <source>
        <dbReference type="PROSITE" id="PS50113"/>
    </source>
</evidence>